<feature type="domain" description="Toprim" evidence="11">
    <location>
        <begin position="184"/>
        <end position="258"/>
    </location>
</feature>
<keyword evidence="3 9" id="KW-0808">Transferase</keyword>
<evidence type="ECO:0000256" key="10">
    <source>
        <dbReference type="SAM" id="Coils"/>
    </source>
</evidence>
<dbReference type="AlphaFoldDB" id="D3TAS3"/>
<dbReference type="Gene3D" id="3.40.1360.10">
    <property type="match status" value="1"/>
</dbReference>
<reference evidence="12" key="1">
    <citation type="submission" date="2010-02" db="EMBL/GenBank/DDBJ databases">
        <title>Complete sequence of Aciduliprofundum boonei T469.</title>
        <authorList>
            <consortium name="US DOE Joint Genome Institute"/>
            <person name="Lucas S."/>
            <person name="Copeland A."/>
            <person name="Lapidus A."/>
            <person name="Cheng J.-F."/>
            <person name="Bruce D."/>
            <person name="Goodwin L."/>
            <person name="Pitluck S."/>
            <person name="Saunders E."/>
            <person name="Detter J.C."/>
            <person name="Han C."/>
            <person name="Tapia R."/>
            <person name="Land M."/>
            <person name="Hauser L."/>
            <person name="Kyrpides N."/>
            <person name="Mikhailova N."/>
            <person name="Flores G."/>
            <person name="Reysenbach A.-L."/>
            <person name="Woyke T."/>
        </authorList>
    </citation>
    <scope>NUCLEOTIDE SEQUENCE</scope>
    <source>
        <strain evidence="12">T469</strain>
    </source>
</reference>
<gene>
    <name evidence="9" type="primary">dnaG</name>
    <name evidence="12" type="ordered locus">Aboo_1395</name>
</gene>
<keyword evidence="13" id="KW-1185">Reference proteome</keyword>
<evidence type="ECO:0000256" key="9">
    <source>
        <dbReference type="HAMAP-Rule" id="MF_00007"/>
    </source>
</evidence>
<evidence type="ECO:0000256" key="2">
    <source>
        <dbReference type="ARBA" id="ARBA00022515"/>
    </source>
</evidence>
<evidence type="ECO:0000259" key="11">
    <source>
        <dbReference type="PROSITE" id="PS50880"/>
    </source>
</evidence>
<dbReference type="HOGENOM" id="CLU_034626_0_0_2"/>
<evidence type="ECO:0000256" key="5">
    <source>
        <dbReference type="ARBA" id="ARBA00022705"/>
    </source>
</evidence>
<protein>
    <recommendedName>
        <fullName evidence="9">DNA primase DnaG</fullName>
        <ecNumber evidence="9">2.7.7.101</ecNumber>
    </recommendedName>
</protein>
<dbReference type="EC" id="2.7.7.101" evidence="9"/>
<feature type="coiled-coil region" evidence="10">
    <location>
        <begin position="284"/>
        <end position="315"/>
    </location>
</feature>
<dbReference type="GO" id="GO:0046872">
    <property type="term" value="F:metal ion binding"/>
    <property type="evidence" value="ECO:0007669"/>
    <property type="project" value="UniProtKB-KW"/>
</dbReference>
<dbReference type="SMART" id="SM00493">
    <property type="entry name" value="TOPRIM"/>
    <property type="match status" value="1"/>
</dbReference>
<dbReference type="GO" id="GO:0005737">
    <property type="term" value="C:cytoplasm"/>
    <property type="evidence" value="ECO:0007669"/>
    <property type="project" value="TreeGrafter"/>
</dbReference>
<dbReference type="InterPro" id="IPR020607">
    <property type="entry name" value="Primase_DnaG_arc"/>
</dbReference>
<evidence type="ECO:0000256" key="6">
    <source>
        <dbReference type="ARBA" id="ARBA00022723"/>
    </source>
</evidence>
<dbReference type="InterPro" id="IPR034154">
    <property type="entry name" value="TOPRIM_DnaG/twinkle"/>
</dbReference>
<dbReference type="GO" id="GO:0000428">
    <property type="term" value="C:DNA-directed RNA polymerase complex"/>
    <property type="evidence" value="ECO:0007669"/>
    <property type="project" value="UniProtKB-KW"/>
</dbReference>
<keyword evidence="5 9" id="KW-0235">DNA replication</keyword>
<evidence type="ECO:0000256" key="7">
    <source>
        <dbReference type="ARBA" id="ARBA00022842"/>
    </source>
</evidence>
<dbReference type="NCBIfam" id="NF003108">
    <property type="entry name" value="PRK04031.1-1"/>
    <property type="match status" value="1"/>
</dbReference>
<dbReference type="HAMAP" id="MF_00007">
    <property type="entry name" value="DNA_primase_DnaG_arc"/>
    <property type="match status" value="1"/>
</dbReference>
<dbReference type="GO" id="GO:0008143">
    <property type="term" value="F:poly(A) binding"/>
    <property type="evidence" value="ECO:0007669"/>
    <property type="project" value="InterPro"/>
</dbReference>
<dbReference type="Pfam" id="PF13662">
    <property type="entry name" value="Toprim_4"/>
    <property type="match status" value="1"/>
</dbReference>
<keyword evidence="6" id="KW-0479">Metal-binding</keyword>
<dbReference type="GO" id="GO:1990077">
    <property type="term" value="C:primosome complex"/>
    <property type="evidence" value="ECO:0007669"/>
    <property type="project" value="UniProtKB-KW"/>
</dbReference>
<dbReference type="FunFam" id="3.40.1360.10:FF:000010">
    <property type="entry name" value="DNA primase DnaG"/>
    <property type="match status" value="1"/>
</dbReference>
<dbReference type="PANTHER" id="PTHR30313">
    <property type="entry name" value="DNA PRIMASE"/>
    <property type="match status" value="1"/>
</dbReference>
<dbReference type="GO" id="GO:0003899">
    <property type="term" value="F:DNA-directed RNA polymerase activity"/>
    <property type="evidence" value="ECO:0007669"/>
    <property type="project" value="UniProtKB-UniRule"/>
</dbReference>
<name>D3TAS3_ACIB4</name>
<keyword evidence="10" id="KW-0175">Coiled coil</keyword>
<dbReference type="SUPFAM" id="SSF56731">
    <property type="entry name" value="DNA primase core"/>
    <property type="match status" value="1"/>
</dbReference>
<evidence type="ECO:0000256" key="1">
    <source>
        <dbReference type="ARBA" id="ARBA00022478"/>
    </source>
</evidence>
<comment type="subunit">
    <text evidence="9">Forms a ternary complex with MCM helicase and DNA. Component of the archaeal exosome complex.</text>
</comment>
<keyword evidence="7" id="KW-0460">Magnesium</keyword>
<organism evidence="12 13">
    <name type="scientific">Aciduliprofundum boonei (strain DSM 19572 / T469)</name>
    <dbReference type="NCBI Taxonomy" id="439481"/>
    <lineage>
        <taxon>Archaea</taxon>
        <taxon>Methanobacteriati</taxon>
        <taxon>Thermoplasmatota</taxon>
        <taxon>DHVE2 group</taxon>
        <taxon>Candidatus Aciduliprofundum</taxon>
    </lineage>
</organism>
<comment type="catalytic activity">
    <reaction evidence="9">
        <text>ssDNA + n NTP = ssDNA/pppN(pN)n-1 hybrid + (n-1) diphosphate.</text>
        <dbReference type="EC" id="2.7.7.101"/>
    </reaction>
</comment>
<sequence length="407" mass="45284">MAIFPKIQEVMQLNTDPYAAKYLIRATIETDGIVERPDVVGAIFGQTEGLLGDELDLRDLQKSGRIGRIEVDIKSEKGKSVGEILIPSSLDQVETAILAAALETIDRVGPCRSRVKVISIEDIRATKRQKVVDRAKELLQMLLKQGKQVSEDLIKTVREAVEIEEVVIYGEDHLPAGPNVEKSEAIIVVEGRSDVINLLNYGIKNAIAVNGTSVPKTIVELSKKKIVTAFLDGDHGGDLILKELLQVADIDFIARAPPGYEVEELTYKQLMKALRNKVPVEQYLATHNIEIKKEEKKEEQKKEKEEKKEEVQENDIGALFKELNAKKEAALLKDNKVVERIPLNELIEKLKATKENGDTLITGGIISQRLVDVASEKGITKIIGYKIGNVTKKPLNIKLMTKDMVKK</sequence>
<dbReference type="GO" id="GO:0000178">
    <property type="term" value="C:exosome (RNase complex)"/>
    <property type="evidence" value="ECO:0007669"/>
    <property type="project" value="UniProtKB-KW"/>
</dbReference>
<evidence type="ECO:0000256" key="4">
    <source>
        <dbReference type="ARBA" id="ARBA00022695"/>
    </source>
</evidence>
<accession>D3TAS3</accession>
<proteinExistence type="inferred from homology"/>
<dbReference type="OrthoDB" id="8643at2157"/>
<dbReference type="PANTHER" id="PTHR30313:SF2">
    <property type="entry name" value="DNA PRIMASE"/>
    <property type="match status" value="1"/>
</dbReference>
<keyword evidence="2 9" id="KW-0639">Primosome</keyword>
<keyword evidence="4 9" id="KW-0548">Nucleotidyltransferase</keyword>
<dbReference type="GO" id="GO:0006269">
    <property type="term" value="P:DNA replication, synthesis of primer"/>
    <property type="evidence" value="ECO:0007669"/>
    <property type="project" value="UniProtKB-UniRule"/>
</dbReference>
<dbReference type="CDD" id="cd01029">
    <property type="entry name" value="TOPRIM_primases"/>
    <property type="match status" value="1"/>
</dbReference>
<dbReference type="InterPro" id="IPR050219">
    <property type="entry name" value="DnaG_primase"/>
</dbReference>
<evidence type="ECO:0000256" key="8">
    <source>
        <dbReference type="ARBA" id="ARBA00023163"/>
    </source>
</evidence>
<evidence type="ECO:0000313" key="13">
    <source>
        <dbReference type="Proteomes" id="UP000001400"/>
    </source>
</evidence>
<keyword evidence="8 9" id="KW-0804">Transcription</keyword>
<dbReference type="KEGG" id="abi:Aboo_1395"/>
<comment type="function">
    <text evidence="9">RNA polymerase that catalyzes the synthesis of short RNA molecules used as primers for DNA polymerase during DNA replication. Also part of the exosome, which is a complex involved in RNA degradation. Acts as a poly(A)-binding protein that enhances the interaction between heteropolymeric, adenine-rich transcripts and the exosome.</text>
</comment>
<evidence type="ECO:0000313" key="12">
    <source>
        <dbReference type="EMBL" id="ADD09202.1"/>
    </source>
</evidence>
<dbReference type="InterPro" id="IPR006171">
    <property type="entry name" value="TOPRIM_dom"/>
</dbReference>
<dbReference type="PROSITE" id="PS50880">
    <property type="entry name" value="TOPRIM"/>
    <property type="match status" value="1"/>
</dbReference>
<comment type="similarity">
    <text evidence="9">Belongs to the archaeal DnaG primase family.</text>
</comment>
<evidence type="ECO:0000256" key="3">
    <source>
        <dbReference type="ARBA" id="ARBA00022679"/>
    </source>
</evidence>
<keyword evidence="1 9" id="KW-0240">DNA-directed RNA polymerase</keyword>
<dbReference type="EMBL" id="CP001941">
    <property type="protein sequence ID" value="ADD09202.1"/>
    <property type="molecule type" value="Genomic_DNA"/>
</dbReference>
<keyword evidence="9" id="KW-0271">Exosome</keyword>
<dbReference type="Proteomes" id="UP000001400">
    <property type="component" value="Chromosome"/>
</dbReference>